<protein>
    <recommendedName>
        <fullName evidence="3">Septum formation-related domain-containing protein</fullName>
    </recommendedName>
</protein>
<comment type="caution">
    <text evidence="1">The sequence shown here is derived from an EMBL/GenBank/DDBJ whole genome shotgun (WGS) entry which is preliminary data.</text>
</comment>
<evidence type="ECO:0000313" key="1">
    <source>
        <dbReference type="EMBL" id="MQS11799.1"/>
    </source>
</evidence>
<reference evidence="1 2" key="1">
    <citation type="submission" date="2019-09" db="EMBL/GenBank/DDBJ databases">
        <title>Genome Sequences of Streptomyces kaniharaensis ATCC 21070.</title>
        <authorList>
            <person name="Zhu W."/>
            <person name="De Crecy-Lagard V."/>
            <person name="Richards N.G."/>
        </authorList>
    </citation>
    <scope>NUCLEOTIDE SEQUENCE [LARGE SCALE GENOMIC DNA]</scope>
    <source>
        <strain evidence="1 2">SF-557</strain>
    </source>
</reference>
<dbReference type="EMBL" id="WBOF01000001">
    <property type="protein sequence ID" value="MQS11799.1"/>
    <property type="molecule type" value="Genomic_DNA"/>
</dbReference>
<dbReference type="AlphaFoldDB" id="A0A6N7KMK2"/>
<name>A0A6N7KMK2_9ACTN</name>
<organism evidence="1 2">
    <name type="scientific">Streptomyces kaniharaensis</name>
    <dbReference type="NCBI Taxonomy" id="212423"/>
    <lineage>
        <taxon>Bacteria</taxon>
        <taxon>Bacillati</taxon>
        <taxon>Actinomycetota</taxon>
        <taxon>Actinomycetes</taxon>
        <taxon>Kitasatosporales</taxon>
        <taxon>Streptomycetaceae</taxon>
        <taxon>Streptomyces</taxon>
    </lineage>
</organism>
<evidence type="ECO:0008006" key="3">
    <source>
        <dbReference type="Google" id="ProtNLM"/>
    </source>
</evidence>
<gene>
    <name evidence="1" type="ORF">F7Q99_05720</name>
</gene>
<sequence>MIVTSEERPCEREHDGEVIATLQLPEGLTGDLKINLAMLDGCKGAETAAKARQGDDRTYYGRPLGPTMANYQQGWRDYTCSLTVSNHQGGPRLTGHLH</sequence>
<accession>A0A6N7KMK2</accession>
<evidence type="ECO:0000313" key="2">
    <source>
        <dbReference type="Proteomes" id="UP000450000"/>
    </source>
</evidence>
<keyword evidence="2" id="KW-1185">Reference proteome</keyword>
<dbReference type="Proteomes" id="UP000450000">
    <property type="component" value="Unassembled WGS sequence"/>
</dbReference>
<proteinExistence type="predicted"/>